<feature type="binding site" evidence="13">
    <location>
        <begin position="99"/>
        <end position="101"/>
    </location>
    <ligand>
        <name>NAD(+)</name>
        <dbReference type="ChEBI" id="CHEBI:57540"/>
    </ligand>
</feature>
<dbReference type="InterPro" id="IPR000846">
    <property type="entry name" value="DapB_N"/>
</dbReference>
<evidence type="ECO:0000256" key="4">
    <source>
        <dbReference type="ARBA" id="ARBA00022857"/>
    </source>
</evidence>
<evidence type="ECO:0000256" key="2">
    <source>
        <dbReference type="ARBA" id="ARBA00022490"/>
    </source>
</evidence>
<dbReference type="GO" id="GO:0019877">
    <property type="term" value="P:diaminopimelate biosynthetic process"/>
    <property type="evidence" value="ECO:0007669"/>
    <property type="project" value="UniProtKB-UniRule"/>
</dbReference>
<feature type="binding site" evidence="13">
    <location>
        <begin position="164"/>
        <end position="165"/>
    </location>
    <ligand>
        <name>(S)-2,3,4,5-tetrahydrodipicolinate</name>
        <dbReference type="ChEBI" id="CHEBI:16845"/>
    </ligand>
</feature>
<comment type="caution">
    <text evidence="13">Lacks conserved residue(s) required for the propagation of feature annotation.</text>
</comment>
<dbReference type="RefSeq" id="WP_045804750.1">
    <property type="nucleotide sequence ID" value="NZ_LANU01000002.1"/>
</dbReference>
<keyword evidence="5 13" id="KW-0220">Diaminopimelate biosynthesis</keyword>
<evidence type="ECO:0000256" key="13">
    <source>
        <dbReference type="HAMAP-Rule" id="MF_00102"/>
    </source>
</evidence>
<keyword evidence="4 13" id="KW-0521">NADP</keyword>
<keyword evidence="2 13" id="KW-0963">Cytoplasm</keyword>
<dbReference type="GO" id="GO:0016726">
    <property type="term" value="F:oxidoreductase activity, acting on CH or CH2 groups, NAD or NADP as acceptor"/>
    <property type="evidence" value="ECO:0007669"/>
    <property type="project" value="UniProtKB-UniRule"/>
</dbReference>
<comment type="catalytic activity">
    <reaction evidence="12 13">
        <text>(S)-2,3,4,5-tetrahydrodipicolinate + NAD(+) + H2O = (2S,4S)-4-hydroxy-2,3,4,5-tetrahydrodipicolinate + NADH + H(+)</text>
        <dbReference type="Rhea" id="RHEA:35323"/>
        <dbReference type="ChEBI" id="CHEBI:15377"/>
        <dbReference type="ChEBI" id="CHEBI:15378"/>
        <dbReference type="ChEBI" id="CHEBI:16845"/>
        <dbReference type="ChEBI" id="CHEBI:57540"/>
        <dbReference type="ChEBI" id="CHEBI:57945"/>
        <dbReference type="ChEBI" id="CHEBI:67139"/>
        <dbReference type="EC" id="1.17.1.8"/>
    </reaction>
</comment>
<evidence type="ECO:0000256" key="5">
    <source>
        <dbReference type="ARBA" id="ARBA00022915"/>
    </source>
</evidence>
<dbReference type="Gene3D" id="3.40.50.720">
    <property type="entry name" value="NAD(P)-binding Rossmann-like Domain"/>
    <property type="match status" value="1"/>
</dbReference>
<feature type="binding site" evidence="13">
    <location>
        <begin position="122"/>
        <end position="125"/>
    </location>
    <ligand>
        <name>NAD(+)</name>
        <dbReference type="ChEBI" id="CHEBI:57540"/>
    </ligand>
</feature>
<feature type="binding site" evidence="13">
    <location>
        <position position="155"/>
    </location>
    <ligand>
        <name>(S)-2,3,4,5-tetrahydrodipicolinate</name>
        <dbReference type="ChEBI" id="CHEBI:16845"/>
    </ligand>
</feature>
<keyword evidence="6 13" id="KW-0560">Oxidoreductase</keyword>
<dbReference type="PIRSF" id="PIRSF000161">
    <property type="entry name" value="DHPR"/>
    <property type="match status" value="1"/>
</dbReference>
<evidence type="ECO:0000256" key="9">
    <source>
        <dbReference type="ARBA" id="ARBA00037922"/>
    </source>
</evidence>
<comment type="function">
    <text evidence="13">Catalyzes the conversion of 4-hydroxy-tetrahydrodipicolinate (HTPA) to tetrahydrodipicolinate.</text>
</comment>
<feature type="domain" description="Dihydrodipicolinate reductase C-terminal" evidence="15">
    <location>
        <begin position="128"/>
        <end position="263"/>
    </location>
</feature>
<comment type="catalytic activity">
    <reaction evidence="11 13">
        <text>(S)-2,3,4,5-tetrahydrodipicolinate + NADP(+) + H2O = (2S,4S)-4-hydroxy-2,3,4,5-tetrahydrodipicolinate + NADPH + H(+)</text>
        <dbReference type="Rhea" id="RHEA:35331"/>
        <dbReference type="ChEBI" id="CHEBI:15377"/>
        <dbReference type="ChEBI" id="CHEBI:15378"/>
        <dbReference type="ChEBI" id="CHEBI:16845"/>
        <dbReference type="ChEBI" id="CHEBI:57783"/>
        <dbReference type="ChEBI" id="CHEBI:58349"/>
        <dbReference type="ChEBI" id="CHEBI:67139"/>
        <dbReference type="EC" id="1.17.1.8"/>
    </reaction>
</comment>
<dbReference type="PROSITE" id="PS01298">
    <property type="entry name" value="DAPB"/>
    <property type="match status" value="1"/>
</dbReference>
<dbReference type="SUPFAM" id="SSF55347">
    <property type="entry name" value="Glyceraldehyde-3-phosphate dehydrogenase-like, C-terminal domain"/>
    <property type="match status" value="1"/>
</dbReference>
<dbReference type="SUPFAM" id="SSF51735">
    <property type="entry name" value="NAD(P)-binding Rossmann-fold domains"/>
    <property type="match status" value="1"/>
</dbReference>
<dbReference type="Proteomes" id="UP000033546">
    <property type="component" value="Unassembled WGS sequence"/>
</dbReference>
<evidence type="ECO:0000256" key="1">
    <source>
        <dbReference type="ARBA" id="ARBA00006642"/>
    </source>
</evidence>
<feature type="active site" description="Proton donor" evidence="13">
    <location>
        <position position="158"/>
    </location>
</feature>
<dbReference type="InterPro" id="IPR022663">
    <property type="entry name" value="DapB_C"/>
</dbReference>
<comment type="similarity">
    <text evidence="1 13">Belongs to the DapB family.</text>
</comment>
<dbReference type="InterPro" id="IPR036291">
    <property type="entry name" value="NAD(P)-bd_dom_sf"/>
</dbReference>
<evidence type="ECO:0000256" key="12">
    <source>
        <dbReference type="ARBA" id="ARBA00049396"/>
    </source>
</evidence>
<dbReference type="CDD" id="cd02274">
    <property type="entry name" value="DHDPR_N"/>
    <property type="match status" value="1"/>
</dbReference>
<proteinExistence type="inferred from homology"/>
<dbReference type="NCBIfam" id="TIGR00036">
    <property type="entry name" value="dapB"/>
    <property type="match status" value="1"/>
</dbReference>
<dbReference type="PATRIC" id="fig|1359167.3.peg.366"/>
<evidence type="ECO:0000256" key="6">
    <source>
        <dbReference type="ARBA" id="ARBA00023002"/>
    </source>
</evidence>
<reference evidence="16 17" key="1">
    <citation type="submission" date="2015-02" db="EMBL/GenBank/DDBJ databases">
        <title>Genome Sequencing of Rickettsiales.</title>
        <authorList>
            <person name="Daugherty S.C."/>
            <person name="Su Q."/>
            <person name="Abolude K."/>
            <person name="Beier-Sexton M."/>
            <person name="Carlyon J.A."/>
            <person name="Carter R."/>
            <person name="Day N.P."/>
            <person name="Dumler S.J."/>
            <person name="Dyachenko V."/>
            <person name="Godinez A."/>
            <person name="Kurtti T.J."/>
            <person name="Lichay M."/>
            <person name="Mullins K.E."/>
            <person name="Ott S."/>
            <person name="Pappas-Brown V."/>
            <person name="Paris D.H."/>
            <person name="Patel P."/>
            <person name="Richards A.L."/>
            <person name="Sadzewicz L."/>
            <person name="Sears K."/>
            <person name="Seidman D."/>
            <person name="Sengamalay N."/>
            <person name="Stenos J."/>
            <person name="Tallon L.J."/>
            <person name="Vincent G."/>
            <person name="Fraser C.M."/>
            <person name="Munderloh U."/>
            <person name="Dunning-Hotopp J.C."/>
        </authorList>
    </citation>
    <scope>NUCLEOTIDE SEQUENCE [LARGE SCALE GENOMIC DNA]</scope>
    <source>
        <strain evidence="16 17">EmCRT</strain>
    </source>
</reference>
<evidence type="ECO:0000259" key="15">
    <source>
        <dbReference type="Pfam" id="PF05173"/>
    </source>
</evidence>
<dbReference type="GO" id="GO:0005737">
    <property type="term" value="C:cytoplasm"/>
    <property type="evidence" value="ECO:0007669"/>
    <property type="project" value="UniProtKB-SubCell"/>
</dbReference>
<dbReference type="PANTHER" id="PTHR20836">
    <property type="entry name" value="DIHYDRODIPICOLINATE REDUCTASE"/>
    <property type="match status" value="1"/>
</dbReference>
<name>A0A0F3NBL2_9RICK</name>
<feature type="active site" description="Proton donor/acceptor" evidence="13">
    <location>
        <position position="154"/>
    </location>
</feature>
<evidence type="ECO:0000256" key="3">
    <source>
        <dbReference type="ARBA" id="ARBA00022605"/>
    </source>
</evidence>
<evidence type="ECO:0000313" key="16">
    <source>
        <dbReference type="EMBL" id="KJV65440.1"/>
    </source>
</evidence>
<dbReference type="GO" id="GO:0009089">
    <property type="term" value="P:lysine biosynthetic process via diaminopimelate"/>
    <property type="evidence" value="ECO:0007669"/>
    <property type="project" value="UniProtKB-UniRule"/>
</dbReference>
<dbReference type="InterPro" id="IPR022664">
    <property type="entry name" value="DapB_N_CS"/>
</dbReference>
<sequence>MTKVNIGIVGCLGKQGRRLVNEISASPYAQVSAGLVRLGNPHVGQILGEVVGCDCYAKITDSLEYLFDASDIVVEFTNPTTLLECIQMAESKRKPLLSGTTGPAATEMIFEDYIKNIPFLWTTNVSFGVNVLARLVEETAKKLFDYDVEIWEMHHRYKKDSPSGTSLILGKAAARGRNVPFKMAQYVGGTPQEARKDLNTIGYAVSRGGADLSDHRVMFVSDEEMIDFNHRTLNKNLYAKGALKAALWLVKQPPGVYTMSDMMATIE</sequence>
<evidence type="ECO:0000313" key="17">
    <source>
        <dbReference type="Proteomes" id="UP000033546"/>
    </source>
</evidence>
<dbReference type="GO" id="GO:0051287">
    <property type="term" value="F:NAD binding"/>
    <property type="evidence" value="ECO:0007669"/>
    <property type="project" value="UniProtKB-UniRule"/>
</dbReference>
<organism evidence="16 17">
    <name type="scientific">Ehrlichia cf. muris str. EmCRT</name>
    <dbReference type="NCBI Taxonomy" id="1359167"/>
    <lineage>
        <taxon>Bacteria</taxon>
        <taxon>Pseudomonadati</taxon>
        <taxon>Pseudomonadota</taxon>
        <taxon>Alphaproteobacteria</taxon>
        <taxon>Rickettsiales</taxon>
        <taxon>Anaplasmataceae</taxon>
        <taxon>Ehrlichia</taxon>
    </lineage>
</organism>
<dbReference type="EMBL" id="LANU01000002">
    <property type="protein sequence ID" value="KJV65440.1"/>
    <property type="molecule type" value="Genomic_DNA"/>
</dbReference>
<evidence type="ECO:0000256" key="7">
    <source>
        <dbReference type="ARBA" id="ARBA00023027"/>
    </source>
</evidence>
<evidence type="ECO:0000259" key="14">
    <source>
        <dbReference type="Pfam" id="PF01113"/>
    </source>
</evidence>
<feature type="domain" description="Dihydrodipicolinate reductase N-terminal" evidence="14">
    <location>
        <begin position="4"/>
        <end position="124"/>
    </location>
</feature>
<accession>A0A0F3NBL2</accession>
<dbReference type="GO" id="GO:0008839">
    <property type="term" value="F:4-hydroxy-tetrahydrodipicolinate reductase"/>
    <property type="evidence" value="ECO:0007669"/>
    <property type="project" value="UniProtKB-UniRule"/>
</dbReference>
<gene>
    <name evidence="13 16" type="primary">dapB</name>
    <name evidence="16" type="ORF">EMUCRT_0382</name>
</gene>
<keyword evidence="8 13" id="KW-0457">Lysine biosynthesis</keyword>
<feature type="binding site" evidence="13">
    <location>
        <begin position="10"/>
        <end position="15"/>
    </location>
    <ligand>
        <name>NAD(+)</name>
        <dbReference type="ChEBI" id="CHEBI:57540"/>
    </ligand>
</feature>
<dbReference type="PANTHER" id="PTHR20836:SF0">
    <property type="entry name" value="4-HYDROXY-TETRAHYDRODIPICOLINATE REDUCTASE 1, CHLOROPLASTIC-RELATED"/>
    <property type="match status" value="1"/>
</dbReference>
<dbReference type="Pfam" id="PF05173">
    <property type="entry name" value="DapB_C"/>
    <property type="match status" value="1"/>
</dbReference>
<dbReference type="EC" id="1.17.1.8" evidence="10 13"/>
<dbReference type="GO" id="GO:0050661">
    <property type="term" value="F:NADP binding"/>
    <property type="evidence" value="ECO:0007669"/>
    <property type="project" value="UniProtKB-UniRule"/>
</dbReference>
<comment type="subcellular location">
    <subcellularLocation>
        <location evidence="13">Cytoplasm</location>
    </subcellularLocation>
</comment>
<comment type="caution">
    <text evidence="16">The sequence shown here is derived from an EMBL/GenBank/DDBJ whole genome shotgun (WGS) entry which is preliminary data.</text>
</comment>
<comment type="caution">
    <text evidence="13">Was originally thought to be a dihydrodipicolinate reductase (DHDPR), catalyzing the conversion of dihydrodipicolinate to tetrahydrodipicolinate. However, it was shown in E.coli that the substrate of the enzymatic reaction is not dihydrodipicolinate (DHDP) but in fact (2S,4S)-4-hydroxy-2,3,4,5-tetrahydrodipicolinic acid (HTPA), the product released by the DapA-catalyzed reaction.</text>
</comment>
<comment type="pathway">
    <text evidence="9 13">Amino-acid biosynthesis; L-lysine biosynthesis via DAP pathway; (S)-tetrahydrodipicolinate from L-aspartate: step 4/4.</text>
</comment>
<evidence type="ECO:0000256" key="8">
    <source>
        <dbReference type="ARBA" id="ARBA00023154"/>
    </source>
</evidence>
<protein>
    <recommendedName>
        <fullName evidence="10 13">4-hydroxy-tetrahydrodipicolinate reductase</fullName>
        <shortName evidence="13">HTPA reductase</shortName>
        <ecNumber evidence="10 13">1.17.1.8</ecNumber>
    </recommendedName>
</protein>
<keyword evidence="7 13" id="KW-0520">NAD</keyword>
<dbReference type="Gene3D" id="3.30.360.10">
    <property type="entry name" value="Dihydrodipicolinate Reductase, domain 2"/>
    <property type="match status" value="1"/>
</dbReference>
<dbReference type="UniPathway" id="UPA00034">
    <property type="reaction ID" value="UER00018"/>
</dbReference>
<evidence type="ECO:0000256" key="10">
    <source>
        <dbReference type="ARBA" id="ARBA00038983"/>
    </source>
</evidence>
<keyword evidence="3 13" id="KW-0028">Amino-acid biosynthesis</keyword>
<dbReference type="InterPro" id="IPR023940">
    <property type="entry name" value="DHDPR_bac"/>
</dbReference>
<comment type="subunit">
    <text evidence="13">Homotetramer.</text>
</comment>
<dbReference type="AlphaFoldDB" id="A0A0F3NBL2"/>
<evidence type="ECO:0000256" key="11">
    <source>
        <dbReference type="ARBA" id="ARBA00049080"/>
    </source>
</evidence>
<dbReference type="Pfam" id="PF01113">
    <property type="entry name" value="DapB_N"/>
    <property type="match status" value="1"/>
</dbReference>
<dbReference type="HAMAP" id="MF_00102">
    <property type="entry name" value="DapB"/>
    <property type="match status" value="1"/>
</dbReference>